<reference evidence="4 5" key="1">
    <citation type="journal article" date="2018" name="Science">
        <title>The opium poppy genome and morphinan production.</title>
        <authorList>
            <person name="Guo L."/>
            <person name="Winzer T."/>
            <person name="Yang X."/>
            <person name="Li Y."/>
            <person name="Ning Z."/>
            <person name="He Z."/>
            <person name="Teodor R."/>
            <person name="Lu Y."/>
            <person name="Bowser T.A."/>
            <person name="Graham I.A."/>
            <person name="Ye K."/>
        </authorList>
    </citation>
    <scope>NUCLEOTIDE SEQUENCE [LARGE SCALE GENOMIC DNA]</scope>
    <source>
        <strain evidence="5">cv. HN1</strain>
        <tissue evidence="4">Leaves</tissue>
    </source>
</reference>
<feature type="domain" description="RNase H type-1" evidence="2">
    <location>
        <begin position="1136"/>
        <end position="1254"/>
    </location>
</feature>
<dbReference type="Pfam" id="PF00078">
    <property type="entry name" value="RVT_1"/>
    <property type="match status" value="1"/>
</dbReference>
<dbReference type="InterPro" id="IPR012337">
    <property type="entry name" value="RNaseH-like_sf"/>
</dbReference>
<dbReference type="Pfam" id="PF13456">
    <property type="entry name" value="RVT_3"/>
    <property type="match status" value="1"/>
</dbReference>
<feature type="domain" description="Reverse transcriptase" evidence="1">
    <location>
        <begin position="610"/>
        <end position="727"/>
    </location>
</feature>
<dbReference type="Gene3D" id="3.30.420.10">
    <property type="entry name" value="Ribonuclease H-like superfamily/Ribonuclease H"/>
    <property type="match status" value="1"/>
</dbReference>
<dbReference type="SUPFAM" id="SSF56219">
    <property type="entry name" value="DNase I-like"/>
    <property type="match status" value="1"/>
</dbReference>
<sequence length="1290" mass="145048">MSIISSVVGKPLLLDGPTAARTRMTFARVCVEINPQSDLKKVIPVVFENGKECTVTADYVWKPPQCKICSTFSHNESKFPKRVVSHVPAVMYVPRLKENSGNSLKPSYSQQQQDVVMQSVNREWAPVTHKRKSMKIGGDDGVKDKINDVQDSSPMYPPGFEPGRIIIGSMQLTSYQNSFSPLFDDAVVEAGTIEGAGDQAMKEITNTHVDGGPNVGMDLIEQSSDCFKIWSKGSTSKAGGAPFMGVKGGWNTRGLNDPLKQSAIQHSPWFILTIVYGHNVEELRVDMWNTIARFAATNNLPWCLLGDFNACLYNHEKEGDVNVTSTSLSSFQGCFQDAQLFDCPFVGCFYTWSNKQDASTRISCKLDRVIINLQWLDLYPDSITDFLTCGISDHSQMLLSVFHGRGNVPKAFRYFNTWADDIDFLAVVEAAWNMEVQGTPMYRFVSKLKNVKQFLIPWRKSRFTNFSAQVGAAKTQLESVQRALQVNPSCPVTIANGRAAIQDYSKKSIVERRARNKILVLYNDEGDKLTSDEDIANEFVAYHTNLFGHHSATPFDASAWNQIELSNHTKHPDRMDSRLTSSNIVGESLAMTLSPQLRVASRVLNSWDRNVMYKCITKILTIRFKNVVKKLFSPCQSAFVSGRSIQDNIMLTHELIRNYHRNNGSPKCALKIDLRKAMCITCPKFSIMVNGSAYGYIEGKRGIRHGCPLSPYLFLLVMEVFNSLMLRQGNVQYARSLANTFTTFSNRTGLVVNNTKINIFMSSVDPTSSISIKSVLGFEVGALPVRQSPPHQGIDLVYKQPSVKWDLACLLHSEGGLGIRCIETTNTASNLRHIWDIVSNKPTIWVLWVKQNLIKGKDFWTLRPPADCSWCWRRILDHRGVASTFVLHLIGNGEKTKLWKDKWIPQGTLLSLFPPHLQYDSYHHLDACVSSCLTNGEWTLSPNLMNALGNTCLDIVNVKTDQLIEDKIVWTAGQFGDFTLKETYNSLRVHAPKKEWKSLVWFSHCIPRQCFIVWVALRRILKTRFKLLSWGKEVDPFTGNKSVGILRKLSFNACLYHIWGERNRRIFTQKSLSPEMLFQLICDDVRIKLSSVDSVMTDTNEHRWLATQWSLMPKFIIPKQIYTSWSKPGIGEVAVNTDGSLNDNGAGFGAIIRDELGNPSSAVAGSSTPGSITLHELQGVEAGLKLAIMKGCTKVLLRTDSKTVVSYLSRDNPKPPWKCHHVLEVIKRYRNQLQSCTAVHTLREANRAADLVSSYHPNGEFVELIPSSFVEDLKQIVKEDAEGKVYCRKC</sequence>
<dbReference type="OMA" id="NIMLTHE"/>
<protein>
    <submittedName>
        <fullName evidence="4">Uncharacterized protein</fullName>
    </submittedName>
</protein>
<dbReference type="Pfam" id="PF13966">
    <property type="entry name" value="zf-RVT"/>
    <property type="match status" value="1"/>
</dbReference>
<organism evidence="4 5">
    <name type="scientific">Papaver somniferum</name>
    <name type="common">Opium poppy</name>
    <dbReference type="NCBI Taxonomy" id="3469"/>
    <lineage>
        <taxon>Eukaryota</taxon>
        <taxon>Viridiplantae</taxon>
        <taxon>Streptophyta</taxon>
        <taxon>Embryophyta</taxon>
        <taxon>Tracheophyta</taxon>
        <taxon>Spermatophyta</taxon>
        <taxon>Magnoliopsida</taxon>
        <taxon>Ranunculales</taxon>
        <taxon>Papaveraceae</taxon>
        <taxon>Papaveroideae</taxon>
        <taxon>Papaver</taxon>
    </lineage>
</organism>
<dbReference type="InterPro" id="IPR026960">
    <property type="entry name" value="RVT-Znf"/>
</dbReference>
<dbReference type="PANTHER" id="PTHR33116:SF78">
    <property type="entry name" value="OS12G0587133 PROTEIN"/>
    <property type="match status" value="1"/>
</dbReference>
<feature type="domain" description="Reverse transcriptase zinc-binding" evidence="3">
    <location>
        <begin position="978"/>
        <end position="1036"/>
    </location>
</feature>
<proteinExistence type="predicted"/>
<dbReference type="InterPro" id="IPR036397">
    <property type="entry name" value="RNaseH_sf"/>
</dbReference>
<dbReference type="CDD" id="cd06222">
    <property type="entry name" value="RNase_H_like"/>
    <property type="match status" value="1"/>
</dbReference>
<evidence type="ECO:0000259" key="3">
    <source>
        <dbReference type="Pfam" id="PF13966"/>
    </source>
</evidence>
<dbReference type="InterPro" id="IPR002156">
    <property type="entry name" value="RNaseH_domain"/>
</dbReference>
<gene>
    <name evidence="4" type="ORF">C5167_020509</name>
</gene>
<dbReference type="Gramene" id="RZC52080">
    <property type="protein sequence ID" value="RZC52080"/>
    <property type="gene ID" value="C5167_020509"/>
</dbReference>
<dbReference type="InterPro" id="IPR000477">
    <property type="entry name" value="RT_dom"/>
</dbReference>
<evidence type="ECO:0000259" key="1">
    <source>
        <dbReference type="Pfam" id="PF00078"/>
    </source>
</evidence>
<evidence type="ECO:0000259" key="2">
    <source>
        <dbReference type="Pfam" id="PF13456"/>
    </source>
</evidence>
<dbReference type="STRING" id="3469.A0A4Y7IWB9"/>
<dbReference type="Proteomes" id="UP000316621">
    <property type="component" value="Chromosome 2"/>
</dbReference>
<dbReference type="SUPFAM" id="SSF53098">
    <property type="entry name" value="Ribonuclease H-like"/>
    <property type="match status" value="1"/>
</dbReference>
<evidence type="ECO:0000313" key="4">
    <source>
        <dbReference type="EMBL" id="RZC52080.1"/>
    </source>
</evidence>
<dbReference type="PANTHER" id="PTHR33116">
    <property type="entry name" value="REVERSE TRANSCRIPTASE ZINC-BINDING DOMAIN-CONTAINING PROTEIN-RELATED-RELATED"/>
    <property type="match status" value="1"/>
</dbReference>
<dbReference type="InterPro" id="IPR036691">
    <property type="entry name" value="Endo/exonu/phosph_ase_sf"/>
</dbReference>
<accession>A0A4Y7IWB9</accession>
<dbReference type="GO" id="GO:0004523">
    <property type="term" value="F:RNA-DNA hybrid ribonuclease activity"/>
    <property type="evidence" value="ECO:0007669"/>
    <property type="project" value="InterPro"/>
</dbReference>
<name>A0A4Y7IWB9_PAPSO</name>
<evidence type="ECO:0000313" key="5">
    <source>
        <dbReference type="Proteomes" id="UP000316621"/>
    </source>
</evidence>
<dbReference type="GO" id="GO:0003676">
    <property type="term" value="F:nucleic acid binding"/>
    <property type="evidence" value="ECO:0007669"/>
    <property type="project" value="InterPro"/>
</dbReference>
<dbReference type="InterPro" id="IPR044730">
    <property type="entry name" value="RNase_H-like_dom_plant"/>
</dbReference>
<keyword evidence="5" id="KW-1185">Reference proteome</keyword>
<dbReference type="Gene3D" id="3.60.10.10">
    <property type="entry name" value="Endonuclease/exonuclease/phosphatase"/>
    <property type="match status" value="1"/>
</dbReference>
<dbReference type="EMBL" id="CM010716">
    <property type="protein sequence ID" value="RZC52080.1"/>
    <property type="molecule type" value="Genomic_DNA"/>
</dbReference>